<accession>A0A1J0GMV3</accession>
<dbReference type="EMBL" id="CP015756">
    <property type="protein sequence ID" value="APC42599.1"/>
    <property type="molecule type" value="Genomic_DNA"/>
</dbReference>
<dbReference type="OrthoDB" id="9769353at2"/>
<dbReference type="Proteomes" id="UP000182569">
    <property type="component" value="Chromosome"/>
</dbReference>
<proteinExistence type="predicted"/>
<name>A0A1J0GMV3_9CLOT</name>
<protein>
    <submittedName>
        <fullName evidence="1">Recombinase</fullName>
    </submittedName>
</protein>
<reference evidence="2" key="1">
    <citation type="journal article" date="2016" name="Front. Microbiol.">
        <title>Complete Genome Sequence of Clostridium estertheticum DSM 8809, a Microbe Identified in Spoiled Vacuum Packed Beef.</title>
        <authorList>
            <person name="Yu Z."/>
            <person name="Gunn L."/>
            <person name="Brennan E."/>
            <person name="Reid R."/>
            <person name="Wall P.G."/>
            <person name="Gaora O.P."/>
            <person name="Hurley D."/>
            <person name="Bolton D."/>
            <person name="Fanning S."/>
        </authorList>
    </citation>
    <scope>NUCLEOTIDE SEQUENCE [LARGE SCALE GENOMIC DNA]</scope>
    <source>
        <strain evidence="2">DSM 8809</strain>
    </source>
</reference>
<dbReference type="KEGG" id="ceu:A7L45_06030"/>
<organism evidence="1 2">
    <name type="scientific">Clostridium estertheticum subsp. estertheticum</name>
    <dbReference type="NCBI Taxonomy" id="1552"/>
    <lineage>
        <taxon>Bacteria</taxon>
        <taxon>Bacillati</taxon>
        <taxon>Bacillota</taxon>
        <taxon>Clostridia</taxon>
        <taxon>Eubacteriales</taxon>
        <taxon>Clostridiaceae</taxon>
        <taxon>Clostridium</taxon>
    </lineage>
</organism>
<gene>
    <name evidence="1" type="ORF">A7L45_06030</name>
</gene>
<keyword evidence="2" id="KW-1185">Reference proteome</keyword>
<dbReference type="AlphaFoldDB" id="A0A1J0GMV3"/>
<evidence type="ECO:0000313" key="2">
    <source>
        <dbReference type="Proteomes" id="UP000182569"/>
    </source>
</evidence>
<sequence length="46" mass="5275">MKVTNEQEGSLSEFDDNIFNALVEKIKILQPTYFVFVLKNGLRVDA</sequence>
<evidence type="ECO:0000313" key="1">
    <source>
        <dbReference type="EMBL" id="APC42599.1"/>
    </source>
</evidence>